<reference evidence="2" key="1">
    <citation type="submission" date="2023-09" db="EMBL/GenBank/DDBJ databases">
        <authorList>
            <person name="Li S."/>
            <person name="Li X."/>
            <person name="Zhang C."/>
            <person name="Zhao Z."/>
        </authorList>
    </citation>
    <scope>NUCLEOTIDE SEQUENCE [LARGE SCALE GENOMIC DNA]</scope>
    <source>
        <strain evidence="2">SQ345</strain>
    </source>
</reference>
<evidence type="ECO:0000313" key="2">
    <source>
        <dbReference type="Proteomes" id="UP001248581"/>
    </source>
</evidence>
<organism evidence="1 2">
    <name type="scientific">Thalassotalea nanhaiensis</name>
    <dbReference type="NCBI Taxonomy" id="3065648"/>
    <lineage>
        <taxon>Bacteria</taxon>
        <taxon>Pseudomonadati</taxon>
        <taxon>Pseudomonadota</taxon>
        <taxon>Gammaproteobacteria</taxon>
        <taxon>Alteromonadales</taxon>
        <taxon>Colwelliaceae</taxon>
        <taxon>Thalassotalea</taxon>
    </lineage>
</organism>
<dbReference type="RefSeq" id="WP_348389187.1">
    <property type="nucleotide sequence ID" value="NZ_CP134146.1"/>
</dbReference>
<accession>A0ABY9TMT6</accession>
<dbReference type="Proteomes" id="UP001248581">
    <property type="component" value="Chromosome"/>
</dbReference>
<dbReference type="EMBL" id="CP134146">
    <property type="protein sequence ID" value="WNC70046.1"/>
    <property type="molecule type" value="Genomic_DNA"/>
</dbReference>
<evidence type="ECO:0000313" key="1">
    <source>
        <dbReference type="EMBL" id="WNC70046.1"/>
    </source>
</evidence>
<protein>
    <submittedName>
        <fullName evidence="1">Uncharacterized protein</fullName>
    </submittedName>
</protein>
<proteinExistence type="predicted"/>
<keyword evidence="2" id="KW-1185">Reference proteome</keyword>
<sequence>MKEFVVIHDFLVSDAVVGDWDGEEECVAEKVNEFYHTIYQMAEDDIDPEELTNLLNLVWDAWIGEDSLPELEYDDIYDWCRHLLENREQYLEQNNL</sequence>
<gene>
    <name evidence="1" type="ORF">RI845_07885</name>
</gene>
<name>A0ABY9TMT6_9GAMM</name>